<evidence type="ECO:0000313" key="3">
    <source>
        <dbReference type="RefSeq" id="XP_026667904.1"/>
    </source>
</evidence>
<accession>A0AAJ7RYA8</accession>
<dbReference type="Proteomes" id="UP000694925">
    <property type="component" value="Unplaced"/>
</dbReference>
<name>A0AAJ7RYA8_9HYME</name>
<keyword evidence="1" id="KW-0472">Membrane</keyword>
<evidence type="ECO:0000256" key="1">
    <source>
        <dbReference type="SAM" id="Phobius"/>
    </source>
</evidence>
<keyword evidence="2" id="KW-1185">Reference proteome</keyword>
<dbReference type="AlphaFoldDB" id="A0AAJ7RYA8"/>
<sequence length="160" mass="17888">MCVTGVNGPTCICHDGYPKSPEDICTREANGNIKFESQIVGSKDAGIRRSSGTLVGVTITVVAFIVIVVAYVYYQKIKPIFSKTNNICIQFQNPSYERQCEAFDCVSSLPPGEHEYVNPITDIQKDQYQNDINQKTGKQIIKLLNFDDEPGRNNLKHDLI</sequence>
<dbReference type="KEGG" id="ccal:113464108"/>
<evidence type="ECO:0000313" key="2">
    <source>
        <dbReference type="Proteomes" id="UP000694925"/>
    </source>
</evidence>
<proteinExistence type="predicted"/>
<dbReference type="GeneID" id="113464108"/>
<gene>
    <name evidence="3" type="primary">LOC113464108</name>
</gene>
<keyword evidence="1" id="KW-0812">Transmembrane</keyword>
<dbReference type="RefSeq" id="XP_026667904.1">
    <property type="nucleotide sequence ID" value="XM_026812103.1"/>
</dbReference>
<feature type="transmembrane region" description="Helical" evidence="1">
    <location>
        <begin position="54"/>
        <end position="74"/>
    </location>
</feature>
<reference evidence="3" key="1">
    <citation type="submission" date="2025-08" db="UniProtKB">
        <authorList>
            <consortium name="RefSeq"/>
        </authorList>
    </citation>
    <scope>IDENTIFICATION</scope>
    <source>
        <tissue evidence="3">Whole body</tissue>
    </source>
</reference>
<organism evidence="2 3">
    <name type="scientific">Ceratina calcarata</name>
    <dbReference type="NCBI Taxonomy" id="156304"/>
    <lineage>
        <taxon>Eukaryota</taxon>
        <taxon>Metazoa</taxon>
        <taxon>Ecdysozoa</taxon>
        <taxon>Arthropoda</taxon>
        <taxon>Hexapoda</taxon>
        <taxon>Insecta</taxon>
        <taxon>Pterygota</taxon>
        <taxon>Neoptera</taxon>
        <taxon>Endopterygota</taxon>
        <taxon>Hymenoptera</taxon>
        <taxon>Apocrita</taxon>
        <taxon>Aculeata</taxon>
        <taxon>Apoidea</taxon>
        <taxon>Anthophila</taxon>
        <taxon>Apidae</taxon>
        <taxon>Ceratina</taxon>
        <taxon>Zadontomerus</taxon>
    </lineage>
</organism>
<keyword evidence="1" id="KW-1133">Transmembrane helix</keyword>
<protein>
    <submittedName>
        <fullName evidence="3">Vitellogenin receptor-like</fullName>
    </submittedName>
</protein>